<dbReference type="OrthoDB" id="1875751at2759"/>
<dbReference type="CDD" id="cd12330">
    <property type="entry name" value="RRM2_Hrp1p"/>
    <property type="match status" value="1"/>
</dbReference>
<protein>
    <submittedName>
        <fullName evidence="6">RNA-binding protein Musashi-Rbp6-like protein</fullName>
    </submittedName>
</protein>
<dbReference type="GO" id="GO:0006417">
    <property type="term" value="P:regulation of translation"/>
    <property type="evidence" value="ECO:0007669"/>
    <property type="project" value="TreeGrafter"/>
</dbReference>
<evidence type="ECO:0000256" key="3">
    <source>
        <dbReference type="PROSITE-ProRule" id="PRU00176"/>
    </source>
</evidence>
<keyword evidence="1" id="KW-0677">Repeat</keyword>
<dbReference type="PROSITE" id="PS50102">
    <property type="entry name" value="RRM"/>
    <property type="match status" value="2"/>
</dbReference>
<dbReference type="SUPFAM" id="SSF54928">
    <property type="entry name" value="RNA-binding domain, RBD"/>
    <property type="match status" value="2"/>
</dbReference>
<dbReference type="FunFam" id="3.30.70.330:FF:000040">
    <property type="entry name" value="Heterogeneous nuclear ribonucleoprotein A2/B1"/>
    <property type="match status" value="1"/>
</dbReference>
<evidence type="ECO:0000256" key="2">
    <source>
        <dbReference type="ARBA" id="ARBA00022884"/>
    </source>
</evidence>
<proteinExistence type="predicted"/>
<name>W9S4C9_9ROSA</name>
<dbReference type="PANTHER" id="PTHR48032">
    <property type="entry name" value="RNA-BINDING PROTEIN MUSASHI HOMOLOG RBP6"/>
    <property type="match status" value="1"/>
</dbReference>
<dbReference type="STRING" id="981085.W9S4C9"/>
<keyword evidence="7" id="KW-1185">Reference proteome</keyword>
<keyword evidence="2 3" id="KW-0694">RNA-binding</keyword>
<dbReference type="InterPro" id="IPR035979">
    <property type="entry name" value="RBD_domain_sf"/>
</dbReference>
<dbReference type="Gene3D" id="3.30.70.330">
    <property type="match status" value="2"/>
</dbReference>
<evidence type="ECO:0000313" key="6">
    <source>
        <dbReference type="EMBL" id="EXC25278.1"/>
    </source>
</evidence>
<dbReference type="InterPro" id="IPR012677">
    <property type="entry name" value="Nucleotide-bd_a/b_plait_sf"/>
</dbReference>
<gene>
    <name evidence="6" type="ORF">L484_003766</name>
</gene>
<evidence type="ECO:0000259" key="5">
    <source>
        <dbReference type="PROSITE" id="PS50102"/>
    </source>
</evidence>
<dbReference type="AlphaFoldDB" id="W9S4C9"/>
<dbReference type="SMART" id="SM00360">
    <property type="entry name" value="RRM"/>
    <property type="match status" value="2"/>
</dbReference>
<dbReference type="KEGG" id="mnt:21387290"/>
<dbReference type="EMBL" id="KE346063">
    <property type="protein sequence ID" value="EXC25278.1"/>
    <property type="molecule type" value="Genomic_DNA"/>
</dbReference>
<evidence type="ECO:0000313" key="7">
    <source>
        <dbReference type="Proteomes" id="UP000030645"/>
    </source>
</evidence>
<feature type="domain" description="RRM" evidence="5">
    <location>
        <begin position="112"/>
        <end position="189"/>
    </location>
</feature>
<dbReference type="Proteomes" id="UP000030645">
    <property type="component" value="Unassembled WGS sequence"/>
</dbReference>
<feature type="region of interest" description="Disordered" evidence="4">
    <location>
        <begin position="81"/>
        <end position="102"/>
    </location>
</feature>
<feature type="domain" description="RRM" evidence="5">
    <location>
        <begin position="6"/>
        <end position="82"/>
    </location>
</feature>
<dbReference type="InterPro" id="IPR000504">
    <property type="entry name" value="RRM_dom"/>
</dbReference>
<organism evidence="6 7">
    <name type="scientific">Morus notabilis</name>
    <dbReference type="NCBI Taxonomy" id="981085"/>
    <lineage>
        <taxon>Eukaryota</taxon>
        <taxon>Viridiplantae</taxon>
        <taxon>Streptophyta</taxon>
        <taxon>Embryophyta</taxon>
        <taxon>Tracheophyta</taxon>
        <taxon>Spermatophyta</taxon>
        <taxon>Magnoliopsida</taxon>
        <taxon>eudicotyledons</taxon>
        <taxon>Gunneridae</taxon>
        <taxon>Pentapetalae</taxon>
        <taxon>rosids</taxon>
        <taxon>fabids</taxon>
        <taxon>Rosales</taxon>
        <taxon>Moraceae</taxon>
        <taxon>Moreae</taxon>
        <taxon>Morus</taxon>
    </lineage>
</organism>
<accession>W9S4C9</accession>
<dbReference type="eggNOG" id="KOG0118">
    <property type="taxonomic scope" value="Eukaryota"/>
</dbReference>
<dbReference type="PANTHER" id="PTHR48032:SF12">
    <property type="entry name" value="RRM DOMAIN-CONTAINING PROTEIN"/>
    <property type="match status" value="1"/>
</dbReference>
<dbReference type="GO" id="GO:0003729">
    <property type="term" value="F:mRNA binding"/>
    <property type="evidence" value="ECO:0007669"/>
    <property type="project" value="TreeGrafter"/>
</dbReference>
<feature type="compositionally biased region" description="Polar residues" evidence="4">
    <location>
        <begin position="86"/>
        <end position="102"/>
    </location>
</feature>
<sequence length="301" mass="33059">MENDRAKLFVGGISRETSEDSLKEYFGKYGTVLESVIAKDRITKSPRGFGFVWFSDASSVDKALNDSHVILGRTVEVKKAIPRSGPKNQQQSNGLCESSGSNDSIKNQIRTKKIFVGGLSASLTEEEFKNYFERFGTITDVVVMHDSTTHRPRGFGFITFASEDSVENVVRNSFHELNGRLVEVKRAVPKEENNSNGNYYMKNGDGRGSPNNNYHPGFYPPYSPGYWVPPSYAPFPGYNAWYPFGGYGGVSNGFAPVFPGDGSRACVFPYGGAFFYPTYMNGAGRVFGLATGGNKGVERPG</sequence>
<dbReference type="Pfam" id="PF00076">
    <property type="entry name" value="RRM_1"/>
    <property type="match status" value="2"/>
</dbReference>
<reference evidence="7" key="1">
    <citation type="submission" date="2013-01" db="EMBL/GenBank/DDBJ databases">
        <title>Draft Genome Sequence of a Mulberry Tree, Morus notabilis C.K. Schneid.</title>
        <authorList>
            <person name="He N."/>
            <person name="Zhao S."/>
        </authorList>
    </citation>
    <scope>NUCLEOTIDE SEQUENCE</scope>
</reference>
<evidence type="ECO:0000256" key="4">
    <source>
        <dbReference type="SAM" id="MobiDB-lite"/>
    </source>
</evidence>
<evidence type="ECO:0000256" key="1">
    <source>
        <dbReference type="ARBA" id="ARBA00022737"/>
    </source>
</evidence>